<protein>
    <submittedName>
        <fullName evidence="1">Uncharacterized protein</fullName>
    </submittedName>
</protein>
<name>A0A8X6VRU0_TRICX</name>
<dbReference type="AlphaFoldDB" id="A0A8X6VRU0"/>
<organism evidence="1 2">
    <name type="scientific">Trichonephila clavipes</name>
    <name type="common">Golden silk orbweaver</name>
    <name type="synonym">Nephila clavipes</name>
    <dbReference type="NCBI Taxonomy" id="2585209"/>
    <lineage>
        <taxon>Eukaryota</taxon>
        <taxon>Metazoa</taxon>
        <taxon>Ecdysozoa</taxon>
        <taxon>Arthropoda</taxon>
        <taxon>Chelicerata</taxon>
        <taxon>Arachnida</taxon>
        <taxon>Araneae</taxon>
        <taxon>Araneomorphae</taxon>
        <taxon>Entelegynae</taxon>
        <taxon>Araneoidea</taxon>
        <taxon>Nephilidae</taxon>
        <taxon>Trichonephila</taxon>
    </lineage>
</organism>
<accession>A0A8X6VRU0</accession>
<proteinExistence type="predicted"/>
<sequence>MTLPQSDTVQLPCSRYRFNRAPLDWTDRETQTQGTRAYSPFICNLLRTVAADIALPMNTVTIDVTHVEVALRFHLATIAIY</sequence>
<evidence type="ECO:0000313" key="2">
    <source>
        <dbReference type="Proteomes" id="UP000887159"/>
    </source>
</evidence>
<reference evidence="1" key="1">
    <citation type="submission" date="2020-08" db="EMBL/GenBank/DDBJ databases">
        <title>Multicomponent nature underlies the extraordinary mechanical properties of spider dragline silk.</title>
        <authorList>
            <person name="Kono N."/>
            <person name="Nakamura H."/>
            <person name="Mori M."/>
            <person name="Yoshida Y."/>
            <person name="Ohtoshi R."/>
            <person name="Malay A.D."/>
            <person name="Moran D.A.P."/>
            <person name="Tomita M."/>
            <person name="Numata K."/>
            <person name="Arakawa K."/>
        </authorList>
    </citation>
    <scope>NUCLEOTIDE SEQUENCE</scope>
</reference>
<keyword evidence="2" id="KW-1185">Reference proteome</keyword>
<evidence type="ECO:0000313" key="1">
    <source>
        <dbReference type="EMBL" id="GFY18560.1"/>
    </source>
</evidence>
<comment type="caution">
    <text evidence="1">The sequence shown here is derived from an EMBL/GenBank/DDBJ whole genome shotgun (WGS) entry which is preliminary data.</text>
</comment>
<dbReference type="EMBL" id="BMAU01021349">
    <property type="protein sequence ID" value="GFY18560.1"/>
    <property type="molecule type" value="Genomic_DNA"/>
</dbReference>
<dbReference type="Proteomes" id="UP000887159">
    <property type="component" value="Unassembled WGS sequence"/>
</dbReference>
<gene>
    <name evidence="1" type="primary">NCL1_38168</name>
    <name evidence="1" type="ORF">TNCV_2397851</name>
</gene>